<protein>
    <submittedName>
        <fullName evidence="2">Conjugal transfer protein TraL</fullName>
    </submittedName>
</protein>
<dbReference type="Gene3D" id="3.40.50.300">
    <property type="entry name" value="P-loop containing nucleotide triphosphate hydrolases"/>
    <property type="match status" value="1"/>
</dbReference>
<feature type="domain" description="CobQ/CobB/MinD/ParA nucleotide binding" evidence="1">
    <location>
        <begin position="6"/>
        <end position="158"/>
    </location>
</feature>
<reference evidence="2" key="1">
    <citation type="submission" date="2021-04" db="EMBL/GenBank/DDBJ databases">
        <title>Characterizing Neisseria spp. as novel respiratory pathobionts in bronchiectasis.</title>
        <authorList>
            <person name="Li L."/>
            <person name="Mac Aogain M."/>
            <person name="Xu T."/>
            <person name="Jaggi T.K."/>
            <person name="Chan L.Y."/>
            <person name="Keir H.R."/>
            <person name="Dicker A.J."/>
            <person name="Qu J."/>
            <person name="Liu Y."/>
            <person name="Chen H.S."/>
            <person name="Koh M.S."/>
            <person name="Ong T.H."/>
            <person name="Lim A.Y.H."/>
            <person name="Abisheganaden J."/>
            <person name="Low T.B."/>
            <person name="Oliver B.G."/>
            <person name="Tan N.S."/>
            <person name="Fang M."/>
            <person name="Chalmers J.D."/>
            <person name="Chotirmall S.H."/>
        </authorList>
    </citation>
    <scope>NUCLEOTIDE SEQUENCE</scope>
    <source>
        <strain evidence="2">TT0073</strain>
    </source>
</reference>
<dbReference type="InterPro" id="IPR002586">
    <property type="entry name" value="CobQ/CobB/MinD/ParA_Nub-bd_dom"/>
</dbReference>
<dbReference type="RefSeq" id="WP_254321791.1">
    <property type="nucleotide sequence ID" value="NZ_CP073116.1"/>
</dbReference>
<evidence type="ECO:0000313" key="3">
    <source>
        <dbReference type="Proteomes" id="UP001057305"/>
    </source>
</evidence>
<dbReference type="InterPro" id="IPR027417">
    <property type="entry name" value="P-loop_NTPase"/>
</dbReference>
<organism evidence="2 3">
    <name type="scientific">Neisseria subflava</name>
    <dbReference type="NCBI Taxonomy" id="28449"/>
    <lineage>
        <taxon>Bacteria</taxon>
        <taxon>Pseudomonadati</taxon>
        <taxon>Pseudomonadota</taxon>
        <taxon>Betaproteobacteria</taxon>
        <taxon>Neisseriales</taxon>
        <taxon>Neisseriaceae</taxon>
        <taxon>Neisseria</taxon>
    </lineage>
</organism>
<proteinExistence type="predicted"/>
<dbReference type="EMBL" id="CP073116">
    <property type="protein sequence ID" value="UTG72331.1"/>
    <property type="molecule type" value="Genomic_DNA"/>
</dbReference>
<dbReference type="Proteomes" id="UP001057305">
    <property type="component" value="Chromosome"/>
</dbReference>
<sequence>MKEVHFIAQGKGGVGKSTIASFLGDYLKAKASGEQLHCFDTDPVNPSFSRFSALNPEVIDILNDSNNIDSRYFDGLIEKLVNEEGIAVIDNGAATFVPLMSYMAENEVPSFLAENGIRMIIHVPLVGGQALDDCITGLVQTLNALQAEVVIWLNDFQGVVTKDKPFEEFGVYKQYKDRIIGVVHITHRNPDTFGADIKEMTTKNLTLTEAQNSGVFGLMPRQRLRTVQRELYEQLDQIGVFGYSTPIGKIRGMIWEKQK</sequence>
<evidence type="ECO:0000259" key="1">
    <source>
        <dbReference type="Pfam" id="PF01656"/>
    </source>
</evidence>
<evidence type="ECO:0000313" key="2">
    <source>
        <dbReference type="EMBL" id="UTG72331.1"/>
    </source>
</evidence>
<name>A0A9X9HZG3_NEISU</name>
<gene>
    <name evidence="2" type="ORF">KCG56_02410</name>
</gene>
<dbReference type="Pfam" id="PF01656">
    <property type="entry name" value="CbiA"/>
    <property type="match status" value="1"/>
</dbReference>
<dbReference type="AlphaFoldDB" id="A0A9X9HZG3"/>
<dbReference type="SUPFAM" id="SSF52540">
    <property type="entry name" value="P-loop containing nucleoside triphosphate hydrolases"/>
    <property type="match status" value="1"/>
</dbReference>
<accession>A0A9X9HZG3</accession>